<dbReference type="PANTHER" id="PTHR43559">
    <property type="entry name" value="HYDROLASE YCAC-RELATED"/>
    <property type="match status" value="1"/>
</dbReference>
<evidence type="ECO:0000259" key="1">
    <source>
        <dbReference type="Pfam" id="PF00857"/>
    </source>
</evidence>
<sequence>MLPENINQVKAEPSKQLLTPDNSVFLFIDQEPQMYFGLGSHDPAAVLNAIVGLAKAAKVWDVPTVYTTVAADSFTGYLPYQQQEVFPDKTPIDRSTLNAWEDERIVDAIKQSGRTKLVVSGMWTEVCLLLPVLSALEQGYEVYVVTDASGGQTVEAHESAMVRMTQAGAIPVTWMQVMLELQRDWARTETYDEVMQIIKDHGGAYGMGVQYAQKLPKDAPR</sequence>
<protein>
    <submittedName>
        <fullName evidence="2">Hydrolase</fullName>
    </submittedName>
</protein>
<dbReference type="RefSeq" id="WP_136453844.1">
    <property type="nucleotide sequence ID" value="NZ_SSWH01000005.1"/>
</dbReference>
<dbReference type="CDD" id="cd01012">
    <property type="entry name" value="YcaC_related"/>
    <property type="match status" value="1"/>
</dbReference>
<proteinExistence type="predicted"/>
<dbReference type="AlphaFoldDB" id="A0A4S5E5N7"/>
<dbReference type="SUPFAM" id="SSF52499">
    <property type="entry name" value="Isochorismatase-like hydrolases"/>
    <property type="match status" value="1"/>
</dbReference>
<dbReference type="InterPro" id="IPR000868">
    <property type="entry name" value="Isochorismatase-like_dom"/>
</dbReference>
<evidence type="ECO:0000313" key="2">
    <source>
        <dbReference type="EMBL" id="THJ66743.1"/>
    </source>
</evidence>
<reference evidence="2 3" key="1">
    <citation type="submission" date="2019-04" db="EMBL/GenBank/DDBJ databases">
        <authorList>
            <person name="Liu Q."/>
            <person name="Xin Y.-H."/>
        </authorList>
    </citation>
    <scope>NUCLEOTIDE SEQUENCE [LARGE SCALE GENOMIC DNA]</scope>
    <source>
        <strain evidence="2 3">AM23</strain>
    </source>
</reference>
<dbReference type="InterPro" id="IPR036380">
    <property type="entry name" value="Isochorismatase-like_sf"/>
</dbReference>
<comment type="caution">
    <text evidence="2">The sequence shown here is derived from an EMBL/GenBank/DDBJ whole genome shotgun (WGS) entry which is preliminary data.</text>
</comment>
<accession>A0A4S5E5N7</accession>
<dbReference type="OrthoDB" id="9789777at2"/>
<keyword evidence="2" id="KW-0378">Hydrolase</keyword>
<dbReference type="PANTHER" id="PTHR43559:SF1">
    <property type="entry name" value="HYDROLASE"/>
    <property type="match status" value="1"/>
</dbReference>
<organism evidence="2 3">
    <name type="scientific">Arthrobacter echini</name>
    <dbReference type="NCBI Taxonomy" id="1529066"/>
    <lineage>
        <taxon>Bacteria</taxon>
        <taxon>Bacillati</taxon>
        <taxon>Actinomycetota</taxon>
        <taxon>Actinomycetes</taxon>
        <taxon>Micrococcales</taxon>
        <taxon>Micrococcaceae</taxon>
        <taxon>Arthrobacter</taxon>
    </lineage>
</organism>
<evidence type="ECO:0000313" key="3">
    <source>
        <dbReference type="Proteomes" id="UP000305233"/>
    </source>
</evidence>
<name>A0A4S5E5N7_9MICC</name>
<dbReference type="Proteomes" id="UP000305233">
    <property type="component" value="Unassembled WGS sequence"/>
</dbReference>
<dbReference type="InterPro" id="IPR053152">
    <property type="entry name" value="Hydrolase_YcaC-like"/>
</dbReference>
<dbReference type="Gene3D" id="3.40.50.850">
    <property type="entry name" value="Isochorismatase-like"/>
    <property type="match status" value="1"/>
</dbReference>
<feature type="domain" description="Isochorismatase-like" evidence="1">
    <location>
        <begin position="24"/>
        <end position="174"/>
    </location>
</feature>
<dbReference type="Pfam" id="PF00857">
    <property type="entry name" value="Isochorismatase"/>
    <property type="match status" value="1"/>
</dbReference>
<gene>
    <name evidence="2" type="ORF">E8P82_07325</name>
</gene>
<dbReference type="EMBL" id="SSWH01000005">
    <property type="protein sequence ID" value="THJ66743.1"/>
    <property type="molecule type" value="Genomic_DNA"/>
</dbReference>
<keyword evidence="3" id="KW-1185">Reference proteome</keyword>
<dbReference type="GO" id="GO:0016787">
    <property type="term" value="F:hydrolase activity"/>
    <property type="evidence" value="ECO:0007669"/>
    <property type="project" value="UniProtKB-KW"/>
</dbReference>